<keyword evidence="3" id="KW-0456">Lyase</keyword>
<dbReference type="InterPro" id="IPR009288">
    <property type="entry name" value="AIG2-like_dom"/>
</dbReference>
<evidence type="ECO:0000256" key="2">
    <source>
        <dbReference type="ARBA" id="ARBA00008861"/>
    </source>
</evidence>
<comment type="similarity">
    <text evidence="2 5">Belongs to the gamma-glutamylcyclotransferase family.</text>
</comment>
<evidence type="ECO:0000256" key="4">
    <source>
        <dbReference type="PIRSR" id="PIRSR639126-1"/>
    </source>
</evidence>
<dbReference type="GO" id="GO:0005829">
    <property type="term" value="C:cytosol"/>
    <property type="evidence" value="ECO:0007669"/>
    <property type="project" value="TreeGrafter"/>
</dbReference>
<gene>
    <name evidence="7" type="primary">Ggact</name>
</gene>
<protein>
    <recommendedName>
        <fullName evidence="5">Gamma-glutamylcyclotransferase family protein</fullName>
    </recommendedName>
</protein>
<dbReference type="AlphaFoldDB" id="A0A6F9DEB1"/>
<dbReference type="InterPro" id="IPR036568">
    <property type="entry name" value="GGCT-like_sf"/>
</dbReference>
<evidence type="ECO:0000256" key="5">
    <source>
        <dbReference type="RuleBase" id="RU367036"/>
    </source>
</evidence>
<evidence type="ECO:0000259" key="6">
    <source>
        <dbReference type="Pfam" id="PF06094"/>
    </source>
</evidence>
<dbReference type="CDD" id="cd06661">
    <property type="entry name" value="GGCT_like"/>
    <property type="match status" value="1"/>
</dbReference>
<evidence type="ECO:0000256" key="1">
    <source>
        <dbReference type="ARBA" id="ARBA00001684"/>
    </source>
</evidence>
<dbReference type="PANTHER" id="PTHR12510:SF4">
    <property type="entry name" value="GAMMA-GLUTAMYLAMINECYCLOTRANSFERASE"/>
    <property type="match status" value="1"/>
</dbReference>
<dbReference type="PANTHER" id="PTHR12510">
    <property type="entry name" value="TROPONIN C-AKIN-1 PROTEIN"/>
    <property type="match status" value="1"/>
</dbReference>
<organism evidence="7">
    <name type="scientific">Phallusia mammillata</name>
    <dbReference type="NCBI Taxonomy" id="59560"/>
    <lineage>
        <taxon>Eukaryota</taxon>
        <taxon>Metazoa</taxon>
        <taxon>Chordata</taxon>
        <taxon>Tunicata</taxon>
        <taxon>Ascidiacea</taxon>
        <taxon>Phlebobranchia</taxon>
        <taxon>Ascidiidae</taxon>
        <taxon>Phallusia</taxon>
    </lineage>
</organism>
<dbReference type="GO" id="GO:0061929">
    <property type="term" value="F:gamma-glutamylaminecyclotransferase activity"/>
    <property type="evidence" value="ECO:0007669"/>
    <property type="project" value="UniProtKB-EC"/>
</dbReference>
<feature type="active site" description="Proton acceptor" evidence="4">
    <location>
        <position position="82"/>
    </location>
</feature>
<dbReference type="EMBL" id="LR785421">
    <property type="protein sequence ID" value="CAB3248923.1"/>
    <property type="molecule type" value="mRNA"/>
</dbReference>
<feature type="domain" description="Gamma-glutamylcyclotransferase AIG2-like" evidence="6">
    <location>
        <begin position="4"/>
        <end position="113"/>
    </location>
</feature>
<dbReference type="InterPro" id="IPR039126">
    <property type="entry name" value="GGACT"/>
</dbReference>
<dbReference type="GO" id="GO:0016740">
    <property type="term" value="F:transferase activity"/>
    <property type="evidence" value="ECO:0007669"/>
    <property type="project" value="UniProtKB-KW"/>
</dbReference>
<reference evidence="7" key="1">
    <citation type="submission" date="2020-04" db="EMBL/GenBank/DDBJ databases">
        <authorList>
            <person name="Neveu A P."/>
        </authorList>
    </citation>
    <scope>NUCLEOTIDE SEQUENCE</scope>
    <source>
        <tissue evidence="7">Whole embryo</tissue>
    </source>
</reference>
<evidence type="ECO:0000313" key="7">
    <source>
        <dbReference type="EMBL" id="CAB3248923.1"/>
    </source>
</evidence>
<dbReference type="Gene3D" id="3.10.490.10">
    <property type="entry name" value="Gamma-glutamyl cyclotransferase-like"/>
    <property type="match status" value="1"/>
</dbReference>
<sequence length="152" mass="18001">MNKIFVYGTLKDGFPNNYLLKNKDYGKCTFCYNARTVNKYPLVVATEYDIPFMLDLEETGHCIDGEVYDVDNIMLKKLDEIESHPRFYRRTPIKVMPLQTDDDSIVECETYLLVDFNPDLLKMKFIKIYQNSLKYVPSDKRPQDEIIKYIKK</sequence>
<keyword evidence="7" id="KW-0808">Transferase</keyword>
<dbReference type="SUPFAM" id="SSF110857">
    <property type="entry name" value="Gamma-glutamyl cyclotransferase-like"/>
    <property type="match status" value="1"/>
</dbReference>
<evidence type="ECO:0000256" key="3">
    <source>
        <dbReference type="ARBA" id="ARBA00023239"/>
    </source>
</evidence>
<accession>A0A6F9DEB1</accession>
<name>A0A6F9DEB1_9ASCI</name>
<dbReference type="InterPro" id="IPR013024">
    <property type="entry name" value="GGCT-like"/>
</dbReference>
<proteinExistence type="evidence at transcript level"/>
<dbReference type="Pfam" id="PF06094">
    <property type="entry name" value="GGACT"/>
    <property type="match status" value="1"/>
</dbReference>
<comment type="catalytic activity">
    <reaction evidence="1">
        <text>epsilon-(gamma-L-glutamyl)-L-lysine = 5-oxo-L-proline + L-lysine</text>
        <dbReference type="Rhea" id="RHEA:16961"/>
        <dbReference type="ChEBI" id="CHEBI:32551"/>
        <dbReference type="ChEBI" id="CHEBI:58402"/>
        <dbReference type="ChEBI" id="CHEBI:133752"/>
        <dbReference type="EC" id="4.3.2.8"/>
    </reaction>
</comment>